<dbReference type="GO" id="GO:0042802">
    <property type="term" value="F:identical protein binding"/>
    <property type="evidence" value="ECO:0007669"/>
    <property type="project" value="TreeGrafter"/>
</dbReference>
<evidence type="ECO:0000256" key="5">
    <source>
        <dbReference type="ARBA" id="ARBA00012876"/>
    </source>
</evidence>
<keyword evidence="9 16" id="KW-0663">Pyridoxal phosphate</keyword>
<proteinExistence type="inferred from homology"/>
<dbReference type="InterPro" id="IPR015424">
    <property type="entry name" value="PyrdxlP-dep_Trfase"/>
</dbReference>
<evidence type="ECO:0000256" key="15">
    <source>
        <dbReference type="ARBA" id="ARBA00050054"/>
    </source>
</evidence>
<dbReference type="GO" id="GO:0047298">
    <property type="term" value="F:(S)-3-amino-2-methylpropionate transaminase activity"/>
    <property type="evidence" value="ECO:0007669"/>
    <property type="project" value="UniProtKB-EC"/>
</dbReference>
<evidence type="ECO:0000256" key="8">
    <source>
        <dbReference type="ARBA" id="ARBA00022679"/>
    </source>
</evidence>
<dbReference type="Gene3D" id="3.40.640.10">
    <property type="entry name" value="Type I PLP-dependent aspartate aminotransferase-like (Major domain)"/>
    <property type="match status" value="1"/>
</dbReference>
<dbReference type="Gene3D" id="3.90.1150.10">
    <property type="entry name" value="Aspartate Aminotransferase, domain 1"/>
    <property type="match status" value="1"/>
</dbReference>
<dbReference type="eggNOG" id="COG0160">
    <property type="taxonomic scope" value="Bacteria"/>
</dbReference>
<evidence type="ECO:0000313" key="18">
    <source>
        <dbReference type="Proteomes" id="UP000001572"/>
    </source>
</evidence>
<dbReference type="Pfam" id="PF00202">
    <property type="entry name" value="Aminotran_3"/>
    <property type="match status" value="1"/>
</dbReference>
<evidence type="ECO:0000256" key="11">
    <source>
        <dbReference type="ARBA" id="ARBA00030204"/>
    </source>
</evidence>
<comment type="cofactor">
    <cofactor evidence="2">
        <name>pyridoxal 5'-phosphate</name>
        <dbReference type="ChEBI" id="CHEBI:597326"/>
    </cofactor>
</comment>
<evidence type="ECO:0000256" key="12">
    <source>
        <dbReference type="ARBA" id="ARBA00030857"/>
    </source>
</evidence>
<evidence type="ECO:0000256" key="13">
    <source>
        <dbReference type="ARBA" id="ARBA00031787"/>
    </source>
</evidence>
<comment type="similarity">
    <text evidence="4 16">Belongs to the class-III pyridoxal-phosphate-dependent aminotransferase family.</text>
</comment>
<reference evidence="18" key="1">
    <citation type="journal article" date="2016" name="Genome Announc.">
        <title>Complete genome sequence of Alkaliphilus metalliredigens strain QYMF, an alkaliphilic and metal-reducing bacterium isolated from borax-contaminated leachate ponds.</title>
        <authorList>
            <person name="Hwang C."/>
            <person name="Copeland A."/>
            <person name="Lucas S."/>
            <person name="Lapidus A."/>
            <person name="Barry K."/>
            <person name="Detter J.C."/>
            <person name="Glavina Del Rio T."/>
            <person name="Hammon N."/>
            <person name="Israni S."/>
            <person name="Dalin E."/>
            <person name="Tice H."/>
            <person name="Pitluck S."/>
            <person name="Chertkov O."/>
            <person name="Brettin T."/>
            <person name="Bruce D."/>
            <person name="Han C."/>
            <person name="Schmutz J."/>
            <person name="Larimer F."/>
            <person name="Land M.L."/>
            <person name="Hauser L."/>
            <person name="Kyrpides N."/>
            <person name="Mikhailova N."/>
            <person name="Ye Q."/>
            <person name="Zhou J."/>
            <person name="Richardson P."/>
            <person name="Fields M.W."/>
        </authorList>
    </citation>
    <scope>NUCLEOTIDE SEQUENCE [LARGE SCALE GENOMIC DNA]</scope>
    <source>
        <strain evidence="18">QYMF</strain>
    </source>
</reference>
<dbReference type="NCBIfam" id="NF006228">
    <property type="entry name" value="PRK08360.1"/>
    <property type="match status" value="1"/>
</dbReference>
<evidence type="ECO:0000256" key="4">
    <source>
        <dbReference type="ARBA" id="ARBA00008954"/>
    </source>
</evidence>
<evidence type="ECO:0000256" key="2">
    <source>
        <dbReference type="ARBA" id="ARBA00001933"/>
    </source>
</evidence>
<dbReference type="RefSeq" id="WP_011971645.1">
    <property type="nucleotide sequence ID" value="NC_009633.1"/>
</dbReference>
<dbReference type="HOGENOM" id="CLU_016922_10_0_9"/>
<dbReference type="EC" id="2.6.1.22" evidence="5"/>
<evidence type="ECO:0000256" key="14">
    <source>
        <dbReference type="ARBA" id="ARBA00048021"/>
    </source>
</evidence>
<dbReference type="PROSITE" id="PS00600">
    <property type="entry name" value="AA_TRANSFER_CLASS_3"/>
    <property type="match status" value="1"/>
</dbReference>
<dbReference type="InterPro" id="IPR049704">
    <property type="entry name" value="Aminotrans_3_PPA_site"/>
</dbReference>
<protein>
    <recommendedName>
        <fullName evidence="12">(S)-3-amino-2-methylpropionate transaminase</fullName>
        <ecNumber evidence="6">2.6.1.19</ecNumber>
        <ecNumber evidence="5">2.6.1.22</ecNumber>
    </recommendedName>
    <alternativeName>
        <fullName evidence="13">GABA aminotransferase</fullName>
    </alternativeName>
    <alternativeName>
        <fullName evidence="11">Gamma-amino-N-butyrate transaminase</fullName>
    </alternativeName>
    <alternativeName>
        <fullName evidence="15">Glutamate:succinic semialdehyde transaminase</fullName>
    </alternativeName>
    <alternativeName>
        <fullName evidence="10">L-AIBAT</fullName>
    </alternativeName>
</protein>
<dbReference type="Proteomes" id="UP000001572">
    <property type="component" value="Chromosome"/>
</dbReference>
<evidence type="ECO:0000256" key="16">
    <source>
        <dbReference type="RuleBase" id="RU003560"/>
    </source>
</evidence>
<dbReference type="EC" id="2.6.1.19" evidence="6"/>
<dbReference type="AlphaFoldDB" id="A6TKL9"/>
<gene>
    <name evidence="17" type="ordered locus">Amet_0510</name>
</gene>
<dbReference type="GO" id="GO:0034386">
    <property type="term" value="F:4-aminobutyrate:2-oxoglutarate transaminase activity"/>
    <property type="evidence" value="ECO:0007669"/>
    <property type="project" value="UniProtKB-EC"/>
</dbReference>
<evidence type="ECO:0000313" key="17">
    <source>
        <dbReference type="EMBL" id="ABR46737.1"/>
    </source>
</evidence>
<dbReference type="KEGG" id="amt:Amet_0510"/>
<dbReference type="InterPro" id="IPR005814">
    <property type="entry name" value="Aminotrans_3"/>
</dbReference>
<dbReference type="PIRSF" id="PIRSF000521">
    <property type="entry name" value="Transaminase_4ab_Lys_Orn"/>
    <property type="match status" value="1"/>
</dbReference>
<dbReference type="OrthoDB" id="9801052at2"/>
<keyword evidence="18" id="KW-1185">Reference proteome</keyword>
<evidence type="ECO:0000256" key="10">
    <source>
        <dbReference type="ARBA" id="ARBA00029760"/>
    </source>
</evidence>
<dbReference type="InterPro" id="IPR015421">
    <property type="entry name" value="PyrdxlP-dep_Trfase_major"/>
</dbReference>
<dbReference type="PANTHER" id="PTHR11986:SF58">
    <property type="entry name" value="LEUCINE_METHIONINE RACEMASE"/>
    <property type="match status" value="1"/>
</dbReference>
<dbReference type="CDD" id="cd00610">
    <property type="entry name" value="OAT_like"/>
    <property type="match status" value="1"/>
</dbReference>
<comment type="catalytic activity">
    <reaction evidence="14">
        <text>4-aminobutanoate + 2-oxoglutarate = succinate semialdehyde + L-glutamate</text>
        <dbReference type="Rhea" id="RHEA:23352"/>
        <dbReference type="ChEBI" id="CHEBI:16810"/>
        <dbReference type="ChEBI" id="CHEBI:29985"/>
        <dbReference type="ChEBI" id="CHEBI:57706"/>
        <dbReference type="ChEBI" id="CHEBI:59888"/>
        <dbReference type="EC" id="2.6.1.19"/>
    </reaction>
</comment>
<dbReference type="FunFam" id="3.40.640.10:FF:000013">
    <property type="entry name" value="4-aminobutyrate aminotransferase"/>
    <property type="match status" value="1"/>
</dbReference>
<evidence type="ECO:0000256" key="6">
    <source>
        <dbReference type="ARBA" id="ARBA00012912"/>
    </source>
</evidence>
<comment type="catalytic activity">
    <reaction evidence="1">
        <text>(S)-3-amino-2-methylpropanoate + 2-oxoglutarate = 2-methyl-3-oxopropanoate + L-glutamate</text>
        <dbReference type="Rhea" id="RHEA:13993"/>
        <dbReference type="ChEBI" id="CHEBI:16810"/>
        <dbReference type="ChEBI" id="CHEBI:29985"/>
        <dbReference type="ChEBI" id="CHEBI:57700"/>
        <dbReference type="ChEBI" id="CHEBI:58655"/>
        <dbReference type="EC" id="2.6.1.22"/>
    </reaction>
</comment>
<keyword evidence="7 17" id="KW-0032">Aminotransferase</keyword>
<dbReference type="NCBIfam" id="NF006368">
    <property type="entry name" value="PRK08593.1"/>
    <property type="match status" value="1"/>
</dbReference>
<organism evidence="17 18">
    <name type="scientific">Alkaliphilus metalliredigens (strain QYMF)</name>
    <dbReference type="NCBI Taxonomy" id="293826"/>
    <lineage>
        <taxon>Bacteria</taxon>
        <taxon>Bacillati</taxon>
        <taxon>Bacillota</taxon>
        <taxon>Clostridia</taxon>
        <taxon>Peptostreptococcales</taxon>
        <taxon>Natronincolaceae</taxon>
        <taxon>Alkaliphilus</taxon>
    </lineage>
</organism>
<dbReference type="GO" id="GO:0030170">
    <property type="term" value="F:pyridoxal phosphate binding"/>
    <property type="evidence" value="ECO:0007669"/>
    <property type="project" value="InterPro"/>
</dbReference>
<dbReference type="EMBL" id="CP000724">
    <property type="protein sequence ID" value="ABR46737.1"/>
    <property type="molecule type" value="Genomic_DNA"/>
</dbReference>
<dbReference type="SUPFAM" id="SSF53383">
    <property type="entry name" value="PLP-dependent transferases"/>
    <property type="match status" value="1"/>
</dbReference>
<evidence type="ECO:0000256" key="9">
    <source>
        <dbReference type="ARBA" id="ARBA00022898"/>
    </source>
</evidence>
<sequence>MNDIIKGLEVIQKDDELISLGTRIAFYPLAIKEAKGAILMDYDGNEIIDFLSAACVSNVGHSHPRVVNAIIEQTKKFIHYNPAYAVHEQMGNLAEELIRITPGDFPKRVAFSLSGGDANDNAIKVARSYTKRTKVISYFRAYHGTTYGALSLSAVSLPMRRDLGPFVPDVYHIPYPDCYRCNRKSPDSGCNMDCMEKLKELFNTVVPAEEVAAIFLEPFQGDSGVIEPPAEYIEELVKVCKDNGILLVVDEVQSGFGRTGKWFASEHYNLEPDIIVLGKSIASGMPLAALVARKEILEGWGAPAGSYSTAGNPICCAAALATIDIIEEEGLVKKAEELGNYTIKRFEEMKEKHPLIGDIRGKGLMIGVDLVKDRGTKERAKDETAKVSYRCWEKGLFITFFSGNVLRIAPPLTISKKELDKALDIIEEALCDVEAGRVPDEILESVKGW</sequence>
<comment type="pathway">
    <text evidence="3">Amino-acid degradation; 4-aminobutanoate degradation.</text>
</comment>
<evidence type="ECO:0000256" key="7">
    <source>
        <dbReference type="ARBA" id="ARBA00022576"/>
    </source>
</evidence>
<dbReference type="InterPro" id="IPR015422">
    <property type="entry name" value="PyrdxlP-dep_Trfase_small"/>
</dbReference>
<evidence type="ECO:0000256" key="3">
    <source>
        <dbReference type="ARBA" id="ARBA00005176"/>
    </source>
</evidence>
<name>A6TKL9_ALKMQ</name>
<dbReference type="STRING" id="293826.Amet_0510"/>
<keyword evidence="8 17" id="KW-0808">Transferase</keyword>
<evidence type="ECO:0000256" key="1">
    <source>
        <dbReference type="ARBA" id="ARBA00001750"/>
    </source>
</evidence>
<accession>A6TKL9</accession>
<dbReference type="InterPro" id="IPR050103">
    <property type="entry name" value="Class-III_PLP-dep_AT"/>
</dbReference>
<dbReference type="PANTHER" id="PTHR11986">
    <property type="entry name" value="AMINOTRANSFERASE CLASS III"/>
    <property type="match status" value="1"/>
</dbReference>